<evidence type="ECO:0000313" key="2">
    <source>
        <dbReference type="Proteomes" id="UP000189229"/>
    </source>
</evidence>
<dbReference type="EMBL" id="MVBM01000008">
    <property type="protein sequence ID" value="OOK67502.1"/>
    <property type="molecule type" value="Genomic_DNA"/>
</dbReference>
<reference evidence="1 2" key="1">
    <citation type="submission" date="2017-02" db="EMBL/GenBank/DDBJ databases">
        <title>Complete genome sequences of Mycobacterium kansasii strains isolated from rhesus macaques.</title>
        <authorList>
            <person name="Panda A."/>
            <person name="Nagaraj S."/>
            <person name="Zhao X."/>
            <person name="Tettelin H."/>
            <person name="Detolla L.J."/>
        </authorList>
    </citation>
    <scope>NUCLEOTIDE SEQUENCE [LARGE SCALE GENOMIC DNA]</scope>
    <source>
        <strain evidence="1 2">11-3813</strain>
    </source>
</reference>
<protein>
    <submittedName>
        <fullName evidence="1">Uncharacterized protein</fullName>
    </submittedName>
</protein>
<gene>
    <name evidence="1" type="ORF">BZL30_7574</name>
</gene>
<accession>A0A1V3WKY1</accession>
<organism evidence="1 2">
    <name type="scientific">Mycobacterium kansasii</name>
    <dbReference type="NCBI Taxonomy" id="1768"/>
    <lineage>
        <taxon>Bacteria</taxon>
        <taxon>Bacillati</taxon>
        <taxon>Actinomycetota</taxon>
        <taxon>Actinomycetes</taxon>
        <taxon>Mycobacteriales</taxon>
        <taxon>Mycobacteriaceae</taxon>
        <taxon>Mycobacterium</taxon>
    </lineage>
</organism>
<dbReference type="AlphaFoldDB" id="A0A1V3WKY1"/>
<sequence>MTRRTSLLVELFGARFRALSLRAASVIGTSPSVPSAAVVGA</sequence>
<name>A0A1V3WKY1_MYCKA</name>
<evidence type="ECO:0000313" key="1">
    <source>
        <dbReference type="EMBL" id="OOK67502.1"/>
    </source>
</evidence>
<proteinExistence type="predicted"/>
<dbReference type="Proteomes" id="UP000189229">
    <property type="component" value="Unassembled WGS sequence"/>
</dbReference>
<comment type="caution">
    <text evidence="1">The sequence shown here is derived from an EMBL/GenBank/DDBJ whole genome shotgun (WGS) entry which is preliminary data.</text>
</comment>